<evidence type="ECO:0000313" key="1">
    <source>
        <dbReference type="EMBL" id="MPC45339.1"/>
    </source>
</evidence>
<comment type="caution">
    <text evidence="1">The sequence shown here is derived from an EMBL/GenBank/DDBJ whole genome shotgun (WGS) entry which is preliminary data.</text>
</comment>
<dbReference type="Proteomes" id="UP000324222">
    <property type="component" value="Unassembled WGS sequence"/>
</dbReference>
<keyword evidence="2" id="KW-1185">Reference proteome</keyword>
<evidence type="ECO:0000313" key="2">
    <source>
        <dbReference type="Proteomes" id="UP000324222"/>
    </source>
</evidence>
<gene>
    <name evidence="1" type="ORF">E2C01_039036</name>
</gene>
<proteinExistence type="predicted"/>
<protein>
    <submittedName>
        <fullName evidence="1">Uncharacterized protein</fullName>
    </submittedName>
</protein>
<organism evidence="1 2">
    <name type="scientific">Portunus trituberculatus</name>
    <name type="common">Swimming crab</name>
    <name type="synonym">Neptunus trituberculatus</name>
    <dbReference type="NCBI Taxonomy" id="210409"/>
    <lineage>
        <taxon>Eukaryota</taxon>
        <taxon>Metazoa</taxon>
        <taxon>Ecdysozoa</taxon>
        <taxon>Arthropoda</taxon>
        <taxon>Crustacea</taxon>
        <taxon>Multicrustacea</taxon>
        <taxon>Malacostraca</taxon>
        <taxon>Eumalacostraca</taxon>
        <taxon>Eucarida</taxon>
        <taxon>Decapoda</taxon>
        <taxon>Pleocyemata</taxon>
        <taxon>Brachyura</taxon>
        <taxon>Eubrachyura</taxon>
        <taxon>Portunoidea</taxon>
        <taxon>Portunidae</taxon>
        <taxon>Portuninae</taxon>
        <taxon>Portunus</taxon>
    </lineage>
</organism>
<sequence length="136" mass="15414">MYVVPTNRTVRKYATPTPLHPRQHQRLNMPHIINPATAFSLPHPLSRFPTPVPPPSTTQLPKRRLHTGAESLIYIINRKIFIGRIVVSPCTYPRGRRLECLLRGVRPVPRRDDASGAIQLKECAPRSSVTRGAAWR</sequence>
<name>A0A5B7FJJ7_PORTR</name>
<dbReference type="EMBL" id="VSRR010006681">
    <property type="protein sequence ID" value="MPC45339.1"/>
    <property type="molecule type" value="Genomic_DNA"/>
</dbReference>
<dbReference type="AlphaFoldDB" id="A0A5B7FJJ7"/>
<reference evidence="1 2" key="1">
    <citation type="submission" date="2019-05" db="EMBL/GenBank/DDBJ databases">
        <title>Another draft genome of Portunus trituberculatus and its Hox gene families provides insights of decapod evolution.</title>
        <authorList>
            <person name="Jeong J.-H."/>
            <person name="Song I."/>
            <person name="Kim S."/>
            <person name="Choi T."/>
            <person name="Kim D."/>
            <person name="Ryu S."/>
            <person name="Kim W."/>
        </authorList>
    </citation>
    <scope>NUCLEOTIDE SEQUENCE [LARGE SCALE GENOMIC DNA]</scope>
    <source>
        <tissue evidence="1">Muscle</tissue>
    </source>
</reference>
<accession>A0A5B7FJJ7</accession>